<dbReference type="Proteomes" id="UP000821895">
    <property type="component" value="Segment"/>
</dbReference>
<proteinExistence type="predicted"/>
<feature type="domain" description="YqaJ viral recombinase" evidence="2">
    <location>
        <begin position="28"/>
        <end position="167"/>
    </location>
</feature>
<dbReference type="EMBL" id="MT498058">
    <property type="protein sequence ID" value="QKY79995.1"/>
    <property type="molecule type" value="Genomic_DNA"/>
</dbReference>
<reference evidence="3" key="1">
    <citation type="submission" date="2020-05" db="EMBL/GenBank/DDBJ databases">
        <authorList>
            <person name="Conneilly E.M."/>
            <person name="Corace M.L."/>
            <person name="Daly D."/>
            <person name="Dejene M.A."/>
            <person name="Deng Y."/>
            <person name="Kelly J.M."/>
            <person name="Masiello C.S."/>
            <person name="McDonough D."/>
            <person name="Musser E."/>
            <person name="Pecorale A.L."/>
            <person name="Ray R.F."/>
            <person name="Regan I.M."/>
            <person name="Shedd N.A."/>
            <person name="Tatone J.R."/>
            <person name="Tocci C.W."/>
            <person name="Zarate C.M."/>
            <person name="Whitefleet-Smith J.L."/>
            <person name="Garlena R.A."/>
            <person name="Russell D.A."/>
            <person name="Pope W.H."/>
            <person name="Jacobs-Sera D."/>
            <person name="Hatfull G.F."/>
        </authorList>
    </citation>
    <scope>NUCLEOTIDE SEQUENCE</scope>
</reference>
<name>A0AAE7FAH8_9CAUD</name>
<dbReference type="InterPro" id="IPR017482">
    <property type="entry name" value="Lambda-type_endonuclease"/>
</dbReference>
<keyword evidence="4" id="KW-1185">Reference proteome</keyword>
<keyword evidence="3" id="KW-0378">Hydrolase</keyword>
<dbReference type="InterPro" id="IPR011335">
    <property type="entry name" value="Restrct_endonuc-II-like"/>
</dbReference>
<keyword evidence="3" id="KW-0269">Exonuclease</keyword>
<keyword evidence="3" id="KW-0540">Nuclease</keyword>
<dbReference type="NCBIfam" id="TIGR03033">
    <property type="entry name" value="phage_rel_nuc"/>
    <property type="match status" value="1"/>
</dbReference>
<dbReference type="InterPro" id="IPR011604">
    <property type="entry name" value="PDDEXK-like_dom_sf"/>
</dbReference>
<evidence type="ECO:0000259" key="2">
    <source>
        <dbReference type="Pfam" id="PF09588"/>
    </source>
</evidence>
<evidence type="ECO:0000313" key="3">
    <source>
        <dbReference type="EMBL" id="QKY79995.1"/>
    </source>
</evidence>
<gene>
    <name evidence="3" type="primary">83</name>
    <name evidence="3" type="ORF">SEA_CLAWZ_83</name>
</gene>
<protein>
    <submittedName>
        <fullName evidence="3">Exonuclease</fullName>
    </submittedName>
</protein>
<feature type="coiled-coil region" evidence="1">
    <location>
        <begin position="249"/>
        <end position="276"/>
    </location>
</feature>
<evidence type="ECO:0000256" key="1">
    <source>
        <dbReference type="SAM" id="Coils"/>
    </source>
</evidence>
<dbReference type="SUPFAM" id="SSF52980">
    <property type="entry name" value="Restriction endonuclease-like"/>
    <property type="match status" value="1"/>
</dbReference>
<dbReference type="GO" id="GO:0004527">
    <property type="term" value="F:exonuclease activity"/>
    <property type="evidence" value="ECO:0007669"/>
    <property type="project" value="UniProtKB-KW"/>
</dbReference>
<evidence type="ECO:0000313" key="4">
    <source>
        <dbReference type="Proteomes" id="UP000821895"/>
    </source>
</evidence>
<keyword evidence="1" id="KW-0175">Coiled coil</keyword>
<dbReference type="GeneID" id="77951839"/>
<dbReference type="Pfam" id="PF09588">
    <property type="entry name" value="YqaJ"/>
    <property type="match status" value="1"/>
</dbReference>
<organism evidence="3 4">
    <name type="scientific">Gordonia phage Clawz</name>
    <dbReference type="NCBI Taxonomy" id="2743910"/>
    <lineage>
        <taxon>Viruses</taxon>
        <taxon>Duplodnaviria</taxon>
        <taxon>Heunggongvirae</taxon>
        <taxon>Uroviricota</taxon>
        <taxon>Caudoviricetes</taxon>
        <taxon>Clawzvirus</taxon>
        <taxon>Clawzvirus clawz</taxon>
    </lineage>
</organism>
<dbReference type="KEGG" id="vg:77951839"/>
<accession>A0AAE7FAH8</accession>
<dbReference type="Gene3D" id="3.90.320.10">
    <property type="match status" value="1"/>
</dbReference>
<dbReference type="RefSeq" id="YP_010675512.1">
    <property type="nucleotide sequence ID" value="NC_071004.1"/>
</dbReference>
<sequence length="338" mass="38443">MTRASWACPDSKLILPLSVASSDRGRAEWLKGRGKGIGGSDIAALLEDSPYEDNTPWFIWKDKVDPLWREDQEKKVMTRGQKMEPLVVEEFLAEHPELTTRRQGLHQSRENPIMLANVDRLTSDGGGLECKTATSNVIRSWADKFGVGNAPEHYLDQCRWYQMVTGRSHWWLAILAVDTWDLLVWKVEVTDEQAELMTVVATEFWSTYVELGIEPDPSSWSVQEITTRFPEDDGTTVNYDPDTTEAHQLQSAITERREIDAEMKALKQRRTEIDNQLRTMAGGHAEIQVGGKKAFTWKAYTRKSLDGSALKEKEPEIWNQFAKTSEGRSLYVSASIFT</sequence>
<dbReference type="InterPro" id="IPR019080">
    <property type="entry name" value="YqaJ_viral_recombinase"/>
</dbReference>